<dbReference type="PANTHER" id="PTHR33186">
    <property type="entry name" value="OS10G0136150 PROTEIN-RELATED"/>
    <property type="match status" value="1"/>
</dbReference>
<sequence length="361" mass="40321">SPPPPVCPPAAAARLRCLIPWLHHHHHPPSSLRTPPPSPGLATLLGFFDQDTYGGSDPDAPRFIATTASAFSLPTAMPDIDKWVPLDCRHGRALFFRRKSHELLVWEPLTGERWLVPKPPGYLLHYLYPNAAAVCAVKGCDHCCCHGGPFLVVFVFSDDDSHFGLWEEVSACVYSSVTGEWGDWRTIDIDASAVRDVPSILVGRNLYFRLVGGQQILEYDLDRHSMALIWPPLDQFGKFDEYGLAEDDGQLGVVVLAGSTLSLWSTDQKDDDARWARSWVMDLDHPLQLQAKQAVQVLGFAEGVNVTFILAGDYIFTIELKSGKVKKYCKWREFRMVLPLVIFYRPGPVRRQGGEEVPSAN</sequence>
<proteinExistence type="predicted"/>
<dbReference type="OrthoDB" id="618709at2759"/>
<name>A0A5J9V8B5_9POAL</name>
<keyword evidence="2" id="KW-1185">Reference proteome</keyword>
<organism evidence="1 2">
    <name type="scientific">Eragrostis curvula</name>
    <name type="common">weeping love grass</name>
    <dbReference type="NCBI Taxonomy" id="38414"/>
    <lineage>
        <taxon>Eukaryota</taxon>
        <taxon>Viridiplantae</taxon>
        <taxon>Streptophyta</taxon>
        <taxon>Embryophyta</taxon>
        <taxon>Tracheophyta</taxon>
        <taxon>Spermatophyta</taxon>
        <taxon>Magnoliopsida</taxon>
        <taxon>Liliopsida</taxon>
        <taxon>Poales</taxon>
        <taxon>Poaceae</taxon>
        <taxon>PACMAD clade</taxon>
        <taxon>Chloridoideae</taxon>
        <taxon>Eragrostideae</taxon>
        <taxon>Eragrostidinae</taxon>
        <taxon>Eragrostis</taxon>
    </lineage>
</organism>
<reference evidence="1 2" key="1">
    <citation type="journal article" date="2019" name="Sci. Rep.">
        <title>A high-quality genome of Eragrostis curvula grass provides insights into Poaceae evolution and supports new strategies to enhance forage quality.</title>
        <authorList>
            <person name="Carballo J."/>
            <person name="Santos B.A.C.M."/>
            <person name="Zappacosta D."/>
            <person name="Garbus I."/>
            <person name="Selva J.P."/>
            <person name="Gallo C.A."/>
            <person name="Diaz A."/>
            <person name="Albertini E."/>
            <person name="Caccamo M."/>
            <person name="Echenique V."/>
        </authorList>
    </citation>
    <scope>NUCLEOTIDE SEQUENCE [LARGE SCALE GENOMIC DNA]</scope>
    <source>
        <strain evidence="2">cv. Victoria</strain>
        <tissue evidence="1">Leaf</tissue>
    </source>
</reference>
<dbReference type="PANTHER" id="PTHR33186:SF26">
    <property type="entry name" value="DUF295 DOMAIN-CONTAINING PROTEIN"/>
    <property type="match status" value="1"/>
</dbReference>
<dbReference type="Proteomes" id="UP000324897">
    <property type="component" value="Chromosome 1"/>
</dbReference>
<accession>A0A5J9V8B5</accession>
<dbReference type="EMBL" id="RWGY01000011">
    <property type="protein sequence ID" value="TVU31711.1"/>
    <property type="molecule type" value="Genomic_DNA"/>
</dbReference>
<comment type="caution">
    <text evidence="1">The sequence shown here is derived from an EMBL/GenBank/DDBJ whole genome shotgun (WGS) entry which is preliminary data.</text>
</comment>
<feature type="non-terminal residue" evidence="1">
    <location>
        <position position="1"/>
    </location>
</feature>
<feature type="non-terminal residue" evidence="1">
    <location>
        <position position="361"/>
    </location>
</feature>
<evidence type="ECO:0000313" key="2">
    <source>
        <dbReference type="Proteomes" id="UP000324897"/>
    </source>
</evidence>
<evidence type="ECO:0000313" key="1">
    <source>
        <dbReference type="EMBL" id="TVU31711.1"/>
    </source>
</evidence>
<dbReference type="Gramene" id="TVU31711">
    <property type="protein sequence ID" value="TVU31711"/>
    <property type="gene ID" value="EJB05_23409"/>
</dbReference>
<gene>
    <name evidence="1" type="ORF">EJB05_23409</name>
</gene>
<protein>
    <recommendedName>
        <fullName evidence="3">F-box associated domain-containing protein</fullName>
    </recommendedName>
</protein>
<evidence type="ECO:0008006" key="3">
    <source>
        <dbReference type="Google" id="ProtNLM"/>
    </source>
</evidence>
<dbReference type="AlphaFoldDB" id="A0A5J9V8B5"/>